<sequence length="109" mass="12173">MNEQYIHKLSFTKKATEDVYDEETGQWILGVAGEVVTFNCRSRPNGSGRKKVNKDGVMTEYSFDIGIPVETVELPGNTQVKITGVRNEILFEGEMMGCQVGLRSILGWV</sequence>
<proteinExistence type="predicted"/>
<dbReference type="RefSeq" id="WP_182955160.1">
    <property type="nucleotide sequence ID" value="NZ_WNXC01000001.1"/>
</dbReference>
<dbReference type="Proteomes" id="UP000636110">
    <property type="component" value="Unassembled WGS sequence"/>
</dbReference>
<organism evidence="1 2">
    <name type="scientific">Pedobacter gandavensis</name>
    <dbReference type="NCBI Taxonomy" id="2679963"/>
    <lineage>
        <taxon>Bacteria</taxon>
        <taxon>Pseudomonadati</taxon>
        <taxon>Bacteroidota</taxon>
        <taxon>Sphingobacteriia</taxon>
        <taxon>Sphingobacteriales</taxon>
        <taxon>Sphingobacteriaceae</taxon>
        <taxon>Pedobacter</taxon>
    </lineage>
</organism>
<dbReference type="EMBL" id="WNXC01000001">
    <property type="protein sequence ID" value="MBB2148810.1"/>
    <property type="molecule type" value="Genomic_DNA"/>
</dbReference>
<protein>
    <recommendedName>
        <fullName evidence="3">Head-tail adaptor protein</fullName>
    </recommendedName>
</protein>
<reference evidence="1 2" key="1">
    <citation type="submission" date="2019-11" db="EMBL/GenBank/DDBJ databases">
        <title>Description of Pedobacter sp. LMG 31462T.</title>
        <authorList>
            <person name="Carlier A."/>
            <person name="Qi S."/>
            <person name="Vandamme P."/>
        </authorList>
    </citation>
    <scope>NUCLEOTIDE SEQUENCE [LARGE SCALE GENOMIC DNA]</scope>
    <source>
        <strain evidence="1 2">LMG 31462</strain>
    </source>
</reference>
<keyword evidence="2" id="KW-1185">Reference proteome</keyword>
<evidence type="ECO:0008006" key="3">
    <source>
        <dbReference type="Google" id="ProtNLM"/>
    </source>
</evidence>
<name>A0ABR6EU67_9SPHI</name>
<evidence type="ECO:0000313" key="1">
    <source>
        <dbReference type="EMBL" id="MBB2148810.1"/>
    </source>
</evidence>
<accession>A0ABR6EU67</accession>
<gene>
    <name evidence="1" type="ORF">GM920_07790</name>
</gene>
<evidence type="ECO:0000313" key="2">
    <source>
        <dbReference type="Proteomes" id="UP000636110"/>
    </source>
</evidence>
<comment type="caution">
    <text evidence="1">The sequence shown here is derived from an EMBL/GenBank/DDBJ whole genome shotgun (WGS) entry which is preliminary data.</text>
</comment>